<evidence type="ECO:0000256" key="2">
    <source>
        <dbReference type="ARBA" id="ARBA00007520"/>
    </source>
</evidence>
<reference evidence="10 11" key="1">
    <citation type="submission" date="2024-07" db="EMBL/GenBank/DDBJ databases">
        <title>Section-level genome sequencing and comparative genomics of Aspergillus sections Usti and Cavernicolus.</title>
        <authorList>
            <consortium name="Lawrence Berkeley National Laboratory"/>
            <person name="Nybo J.L."/>
            <person name="Vesth T.C."/>
            <person name="Theobald S."/>
            <person name="Frisvad J.C."/>
            <person name="Larsen T.O."/>
            <person name="Kjaerboelling I."/>
            <person name="Rothschild-Mancinelli K."/>
            <person name="Lyhne E.K."/>
            <person name="Kogle M.E."/>
            <person name="Barry K."/>
            <person name="Clum A."/>
            <person name="Na H."/>
            <person name="Ledsgaard L."/>
            <person name="Lin J."/>
            <person name="Lipzen A."/>
            <person name="Kuo A."/>
            <person name="Riley R."/>
            <person name="Mondo S."/>
            <person name="Labutti K."/>
            <person name="Haridas S."/>
            <person name="Pangalinan J."/>
            <person name="Salamov A.A."/>
            <person name="Simmons B.A."/>
            <person name="Magnuson J.K."/>
            <person name="Chen J."/>
            <person name="Drula E."/>
            <person name="Henrissat B."/>
            <person name="Wiebenga A."/>
            <person name="Lubbers R.J."/>
            <person name="Gomes A.C."/>
            <person name="Makela M.R."/>
            <person name="Stajich J."/>
            <person name="Grigoriev I.V."/>
            <person name="Mortensen U.H."/>
            <person name="De Vries R.P."/>
            <person name="Baker S.E."/>
            <person name="Andersen M.R."/>
        </authorList>
    </citation>
    <scope>NUCLEOTIDE SEQUENCE [LARGE SCALE GENOMIC DNA]</scope>
    <source>
        <strain evidence="10 11">CBS 209.92</strain>
    </source>
</reference>
<keyword evidence="11" id="KW-1185">Reference proteome</keyword>
<sequence length="587" mass="62290">MSTTEMNRRVVSEKQDPPVELETVGHPDPAEDSDDFEWTLDIWLNLAALYLTYFSCVWAQSVPGTSLGFIQKAFPEESGTAPWIPGVGSLCLCVISSFVGELSDIFGRRYFLFFTTCCGVAGMLISSRAQSVGVIIGGQTITSIGFSVGYLTTPLVSEIVPKRSRSLVVAGTTLLTGLVSVGGGVGMAGVMKHNVGGYNEGWRVGFYLGAGFFALSFALLFSYHPSKRPNPEGLSVRARLQKFDWVGILLATASLTLLLVALQMGGHTYPWSSATIVCLLVIGAAALVALCLWEAIGATHPLVPRQLFQHRNYAIGLAINFIEGVAAFGALSFQSPIVLNLFEPDYLLSSLYMLPSAGGTITGAVGTALIVYKTKEVKWVAIIGCALLATSVGVMALLKPNINPAAWFVPTTITGVCIGVFAVLNPVIATICTPNELVATSVTIGTSMRGLGGAIGIVMISTIFQNKITANLPTMVGGAIVQAGLPPDLIPQILGALSHGDTASLSQIPGMSAETMGKIVAANQQAYADSYRDMWYSLIPFCVLTLAAACFLTSTKDQLTGEVTTTVEQRFSKGKGQREVEEKLDLE</sequence>
<feature type="transmembrane region" description="Helical" evidence="8">
    <location>
        <begin position="111"/>
        <end position="129"/>
    </location>
</feature>
<evidence type="ECO:0000256" key="7">
    <source>
        <dbReference type="SAM" id="MobiDB-lite"/>
    </source>
</evidence>
<evidence type="ECO:0000256" key="6">
    <source>
        <dbReference type="ARBA" id="ARBA00023136"/>
    </source>
</evidence>
<feature type="transmembrane region" description="Helical" evidence="8">
    <location>
        <begin position="437"/>
        <end position="464"/>
    </location>
</feature>
<dbReference type="PROSITE" id="PS00216">
    <property type="entry name" value="SUGAR_TRANSPORT_1"/>
    <property type="match status" value="1"/>
</dbReference>
<evidence type="ECO:0000256" key="5">
    <source>
        <dbReference type="ARBA" id="ARBA00022989"/>
    </source>
</evidence>
<gene>
    <name evidence="10" type="ORF">BJX66DRAFT_340392</name>
</gene>
<feature type="transmembrane region" description="Helical" evidence="8">
    <location>
        <begin position="81"/>
        <end position="99"/>
    </location>
</feature>
<dbReference type="Pfam" id="PF06609">
    <property type="entry name" value="TRI12"/>
    <property type="match status" value="1"/>
</dbReference>
<comment type="similarity">
    <text evidence="2">Belongs to the major facilitator superfamily. TCR/Tet family.</text>
</comment>
<evidence type="ECO:0000256" key="4">
    <source>
        <dbReference type="ARBA" id="ARBA00022692"/>
    </source>
</evidence>
<dbReference type="InterPro" id="IPR020846">
    <property type="entry name" value="MFS_dom"/>
</dbReference>
<comment type="subcellular location">
    <subcellularLocation>
        <location evidence="1">Membrane</location>
        <topology evidence="1">Multi-pass membrane protein</topology>
    </subcellularLocation>
</comment>
<dbReference type="Proteomes" id="UP001610563">
    <property type="component" value="Unassembled WGS sequence"/>
</dbReference>
<feature type="transmembrane region" description="Helical" evidence="8">
    <location>
        <begin position="379"/>
        <end position="398"/>
    </location>
</feature>
<name>A0ABR4FY94_9EURO</name>
<feature type="transmembrane region" description="Helical" evidence="8">
    <location>
        <begin position="313"/>
        <end position="331"/>
    </location>
</feature>
<dbReference type="InterPro" id="IPR036259">
    <property type="entry name" value="MFS_trans_sf"/>
</dbReference>
<evidence type="ECO:0000313" key="10">
    <source>
        <dbReference type="EMBL" id="KAL2788239.1"/>
    </source>
</evidence>
<feature type="transmembrane region" description="Helical" evidence="8">
    <location>
        <begin position="351"/>
        <end position="372"/>
    </location>
</feature>
<keyword evidence="4 8" id="KW-0812">Transmembrane</keyword>
<feature type="transmembrane region" description="Helical" evidence="8">
    <location>
        <begin position="271"/>
        <end position="293"/>
    </location>
</feature>
<evidence type="ECO:0000256" key="8">
    <source>
        <dbReference type="SAM" id="Phobius"/>
    </source>
</evidence>
<feature type="transmembrane region" description="Helical" evidence="8">
    <location>
        <begin position="42"/>
        <end position="61"/>
    </location>
</feature>
<keyword evidence="5 8" id="KW-1133">Transmembrane helix</keyword>
<feature type="transmembrane region" description="Helical" evidence="8">
    <location>
        <begin position="202"/>
        <end position="223"/>
    </location>
</feature>
<feature type="transmembrane region" description="Helical" evidence="8">
    <location>
        <begin position="534"/>
        <end position="552"/>
    </location>
</feature>
<dbReference type="PANTHER" id="PTHR23501">
    <property type="entry name" value="MAJOR FACILITATOR SUPERFAMILY"/>
    <property type="match status" value="1"/>
</dbReference>
<comment type="caution">
    <text evidence="10">The sequence shown here is derived from an EMBL/GenBank/DDBJ whole genome shotgun (WGS) entry which is preliminary data.</text>
</comment>
<feature type="region of interest" description="Disordered" evidence="7">
    <location>
        <begin position="1"/>
        <end position="30"/>
    </location>
</feature>
<keyword evidence="3" id="KW-0813">Transport</keyword>
<dbReference type="InterPro" id="IPR005829">
    <property type="entry name" value="Sugar_transporter_CS"/>
</dbReference>
<evidence type="ECO:0000256" key="1">
    <source>
        <dbReference type="ARBA" id="ARBA00004141"/>
    </source>
</evidence>
<accession>A0ABR4FY94</accession>
<feature type="domain" description="Major facilitator superfamily (MFS) profile" evidence="9">
    <location>
        <begin position="45"/>
        <end position="557"/>
    </location>
</feature>
<evidence type="ECO:0000313" key="11">
    <source>
        <dbReference type="Proteomes" id="UP001610563"/>
    </source>
</evidence>
<feature type="compositionally biased region" description="Basic and acidic residues" evidence="7">
    <location>
        <begin position="1"/>
        <end position="29"/>
    </location>
</feature>
<evidence type="ECO:0000256" key="3">
    <source>
        <dbReference type="ARBA" id="ARBA00022448"/>
    </source>
</evidence>
<feature type="transmembrane region" description="Helical" evidence="8">
    <location>
        <begin position="404"/>
        <end position="425"/>
    </location>
</feature>
<dbReference type="InterPro" id="IPR010573">
    <property type="entry name" value="MFS_Str1/Tri12-like"/>
</dbReference>
<protein>
    <submittedName>
        <fullName evidence="10">Major facilitator superfamily domain-containing protein</fullName>
    </submittedName>
</protein>
<feature type="transmembrane region" description="Helical" evidence="8">
    <location>
        <begin position="135"/>
        <end position="156"/>
    </location>
</feature>
<dbReference type="EMBL" id="JBFTWV010000082">
    <property type="protein sequence ID" value="KAL2788239.1"/>
    <property type="molecule type" value="Genomic_DNA"/>
</dbReference>
<dbReference type="PANTHER" id="PTHR23501:SF102">
    <property type="entry name" value="DRUG TRANSPORTER, PUTATIVE (AFU_ORTHOLOGUE AFUA_3G08530)-RELATED"/>
    <property type="match status" value="1"/>
</dbReference>
<feature type="transmembrane region" description="Helical" evidence="8">
    <location>
        <begin position="243"/>
        <end position="265"/>
    </location>
</feature>
<dbReference type="PROSITE" id="PS50850">
    <property type="entry name" value="MFS"/>
    <property type="match status" value="1"/>
</dbReference>
<dbReference type="Gene3D" id="1.20.1250.20">
    <property type="entry name" value="MFS general substrate transporter like domains"/>
    <property type="match status" value="1"/>
</dbReference>
<organism evidence="10 11">
    <name type="scientific">Aspergillus keveii</name>
    <dbReference type="NCBI Taxonomy" id="714993"/>
    <lineage>
        <taxon>Eukaryota</taxon>
        <taxon>Fungi</taxon>
        <taxon>Dikarya</taxon>
        <taxon>Ascomycota</taxon>
        <taxon>Pezizomycotina</taxon>
        <taxon>Eurotiomycetes</taxon>
        <taxon>Eurotiomycetidae</taxon>
        <taxon>Eurotiales</taxon>
        <taxon>Aspergillaceae</taxon>
        <taxon>Aspergillus</taxon>
        <taxon>Aspergillus subgen. Nidulantes</taxon>
    </lineage>
</organism>
<dbReference type="SUPFAM" id="SSF103473">
    <property type="entry name" value="MFS general substrate transporter"/>
    <property type="match status" value="1"/>
</dbReference>
<keyword evidence="6 8" id="KW-0472">Membrane</keyword>
<feature type="transmembrane region" description="Helical" evidence="8">
    <location>
        <begin position="168"/>
        <end position="190"/>
    </location>
</feature>
<evidence type="ECO:0000259" key="9">
    <source>
        <dbReference type="PROSITE" id="PS50850"/>
    </source>
</evidence>
<proteinExistence type="inferred from homology"/>